<reference evidence="2" key="2">
    <citation type="submission" date="2025-09" db="UniProtKB">
        <authorList>
            <consortium name="Ensembl"/>
        </authorList>
    </citation>
    <scope>IDENTIFICATION</scope>
</reference>
<name>A0A8B9NHF6_9AVES</name>
<evidence type="ECO:0000313" key="3">
    <source>
        <dbReference type="Proteomes" id="UP000694541"/>
    </source>
</evidence>
<dbReference type="InterPro" id="IPR036595">
    <property type="entry name" value="A-macroglobulin_rcpt-bd_sf"/>
</dbReference>
<dbReference type="Ensembl" id="ENSANIT00000024572.1">
    <property type="protein sequence ID" value="ENSANIP00000023781.1"/>
    <property type="gene ID" value="ENSANIG00000016141.1"/>
</dbReference>
<keyword evidence="3" id="KW-1185">Reference proteome</keyword>
<dbReference type="GO" id="GO:0005576">
    <property type="term" value="C:extracellular region"/>
    <property type="evidence" value="ECO:0007669"/>
    <property type="project" value="InterPro"/>
</dbReference>
<dbReference type="AlphaFoldDB" id="A0A8B9NHF6"/>
<dbReference type="InterPro" id="IPR009048">
    <property type="entry name" value="A-macroglobulin_rcpt-bd"/>
</dbReference>
<proteinExistence type="predicted"/>
<feature type="domain" description="Alpha-macroglobulin receptor-binding" evidence="1">
    <location>
        <begin position="1"/>
        <end position="43"/>
    </location>
</feature>
<protein>
    <recommendedName>
        <fullName evidence="1">Alpha-macroglobulin receptor-binding domain-containing protein</fullName>
    </recommendedName>
</protein>
<evidence type="ECO:0000259" key="1">
    <source>
        <dbReference type="Pfam" id="PF07677"/>
    </source>
</evidence>
<accession>A0A8B9NHF6</accession>
<dbReference type="SUPFAM" id="SSF49410">
    <property type="entry name" value="Alpha-macroglobulin receptor domain"/>
    <property type="match status" value="1"/>
</dbReference>
<dbReference type="Proteomes" id="UP000694541">
    <property type="component" value="Unplaced"/>
</dbReference>
<reference evidence="2" key="1">
    <citation type="submission" date="2025-08" db="UniProtKB">
        <authorList>
            <consortium name="Ensembl"/>
        </authorList>
    </citation>
    <scope>IDENTIFICATION</scope>
</reference>
<evidence type="ECO:0000313" key="2">
    <source>
        <dbReference type="Ensembl" id="ENSANIP00000023781.1"/>
    </source>
</evidence>
<dbReference type="Gene3D" id="2.60.40.690">
    <property type="entry name" value="Alpha-macroglobulin, receptor-binding domain"/>
    <property type="match status" value="1"/>
</dbReference>
<sequence length="84" mass="9467">MAIIDVKMLSGFIPVRSSLEKVKNGNGTYENTDSTNGLILFPFLADQTESSFVEKINKYVCIYVCIHTCIYIYMQIHNVDHSGS</sequence>
<organism evidence="2 3">
    <name type="scientific">Accipiter nisus</name>
    <name type="common">Eurasian sparrowhawk</name>
    <dbReference type="NCBI Taxonomy" id="211598"/>
    <lineage>
        <taxon>Eukaryota</taxon>
        <taxon>Metazoa</taxon>
        <taxon>Chordata</taxon>
        <taxon>Craniata</taxon>
        <taxon>Vertebrata</taxon>
        <taxon>Euteleostomi</taxon>
        <taxon>Archelosauria</taxon>
        <taxon>Archosauria</taxon>
        <taxon>Dinosauria</taxon>
        <taxon>Saurischia</taxon>
        <taxon>Theropoda</taxon>
        <taxon>Coelurosauria</taxon>
        <taxon>Aves</taxon>
        <taxon>Neognathae</taxon>
        <taxon>Neoaves</taxon>
        <taxon>Telluraves</taxon>
        <taxon>Accipitrimorphae</taxon>
        <taxon>Accipitriformes</taxon>
        <taxon>Accipitridae</taxon>
        <taxon>Accipitrinae</taxon>
        <taxon>Accipiter</taxon>
    </lineage>
</organism>
<dbReference type="Pfam" id="PF07677">
    <property type="entry name" value="A2M_recep"/>
    <property type="match status" value="1"/>
</dbReference>